<dbReference type="EMBL" id="JAPDDP010000131">
    <property type="protein sequence ID" value="MDA0185664.1"/>
    <property type="molecule type" value="Genomic_DNA"/>
</dbReference>
<keyword evidence="2" id="KW-1185">Reference proteome</keyword>
<gene>
    <name evidence="1" type="ORF">OJ997_35495</name>
</gene>
<comment type="caution">
    <text evidence="1">The sequence shown here is derived from an EMBL/GenBank/DDBJ whole genome shotgun (WGS) entry which is preliminary data.</text>
</comment>
<dbReference type="Gene3D" id="3.40.50.280">
    <property type="entry name" value="Cobalamin-binding domain"/>
    <property type="match status" value="1"/>
</dbReference>
<organism evidence="1 2">
    <name type="scientific">Solirubrobacter phytolaccae</name>
    <dbReference type="NCBI Taxonomy" id="1404360"/>
    <lineage>
        <taxon>Bacteria</taxon>
        <taxon>Bacillati</taxon>
        <taxon>Actinomycetota</taxon>
        <taxon>Thermoleophilia</taxon>
        <taxon>Solirubrobacterales</taxon>
        <taxon>Solirubrobacteraceae</taxon>
        <taxon>Solirubrobacter</taxon>
    </lineage>
</organism>
<protein>
    <recommendedName>
        <fullName evidence="3">B12-binding domain-containing protein</fullName>
    </recommendedName>
</protein>
<proteinExistence type="predicted"/>
<dbReference type="RefSeq" id="WP_270030179.1">
    <property type="nucleotide sequence ID" value="NZ_JAPDDP010000131.1"/>
</dbReference>
<name>A0A9X3NHZ5_9ACTN</name>
<accession>A0A9X3NHZ5</accession>
<dbReference type="Proteomes" id="UP001147653">
    <property type="component" value="Unassembled WGS sequence"/>
</dbReference>
<evidence type="ECO:0000313" key="1">
    <source>
        <dbReference type="EMBL" id="MDA0185664.1"/>
    </source>
</evidence>
<reference evidence="1" key="1">
    <citation type="submission" date="2022-10" db="EMBL/GenBank/DDBJ databases">
        <title>The WGS of Solirubrobacter phytolaccae KCTC 29190.</title>
        <authorList>
            <person name="Jiang Z."/>
        </authorList>
    </citation>
    <scope>NUCLEOTIDE SEQUENCE</scope>
    <source>
        <strain evidence="1">KCTC 29190</strain>
    </source>
</reference>
<dbReference type="GO" id="GO:0031419">
    <property type="term" value="F:cobalamin binding"/>
    <property type="evidence" value="ECO:0007669"/>
    <property type="project" value="InterPro"/>
</dbReference>
<evidence type="ECO:0000313" key="2">
    <source>
        <dbReference type="Proteomes" id="UP001147653"/>
    </source>
</evidence>
<dbReference type="InterPro" id="IPR036724">
    <property type="entry name" value="Cobalamin-bd_sf"/>
</dbReference>
<dbReference type="AlphaFoldDB" id="A0A9X3NHZ5"/>
<dbReference type="GO" id="GO:0046872">
    <property type="term" value="F:metal ion binding"/>
    <property type="evidence" value="ECO:0007669"/>
    <property type="project" value="InterPro"/>
</dbReference>
<sequence length="537" mass="57276">MTSLGRTAFSKAHGVRSEAEYKRRRRDAGQLTYHAHLGLSDWAATETALEEIVAGLAEHDQTLDRFGLCLSRSMGVPAAERDGAAKETGPRLEPEDWAKVAAAPVQPHLGDFMIGTPAGLENTEHALAAGITTIGNLGQHFAFEPPGGYDDRALTSITVQAIGAMAALREEGALVHAYLDDGPAMQFEHYGGYLGWAALELYVVEELLGARLAHCYGGLVPDPSHRAIVGLALDHLRDGHSLGSMIYGNTVEYGRDRQQNLAVLTTSVMIDVATQLRRPTGHAINPVPLSEAERIPDAAEILEVHLMARAIEHEVRRGPALLDWAWVERRAAEAAAYARAFRDGVLATLSDDGVNIDDAAALLLALRRTTPAELERRVQPPAPPELLKLETWKHGVVATVAQRARTTLPRLDGLRVVLAALEVHDVVRDALARELPQAGAQVIVLPSSVSPAQVAQAAADEDAHAVIVATYNGGALTLGRELKAALPPDVAVIFGGVLNEDDGGPLPVDARPGLEAIGIRCVDDIEELGANLKALGL</sequence>
<evidence type="ECO:0008006" key="3">
    <source>
        <dbReference type="Google" id="ProtNLM"/>
    </source>
</evidence>
<dbReference type="SUPFAM" id="SSF52242">
    <property type="entry name" value="Cobalamin (vitamin B12)-binding domain"/>
    <property type="match status" value="1"/>
</dbReference>